<keyword evidence="3" id="KW-1185">Reference proteome</keyword>
<dbReference type="EMBL" id="CM001887">
    <property type="protein sequence ID" value="EOY31746.1"/>
    <property type="molecule type" value="Genomic_DNA"/>
</dbReference>
<dbReference type="Pfam" id="PF14244">
    <property type="entry name" value="Retrotran_gag_3"/>
    <property type="match status" value="1"/>
</dbReference>
<proteinExistence type="predicted"/>
<reference evidence="2 3" key="1">
    <citation type="journal article" date="2013" name="Genome Biol.">
        <title>The genome sequence of the most widely cultivated cacao type and its use to identify candidate genes regulating pod color.</title>
        <authorList>
            <person name="Motamayor J.C."/>
            <person name="Mockaitis K."/>
            <person name="Schmutz J."/>
            <person name="Haiminen N."/>
            <person name="Iii D.L."/>
            <person name="Cornejo O."/>
            <person name="Findley S.D."/>
            <person name="Zheng P."/>
            <person name="Utro F."/>
            <person name="Royaert S."/>
            <person name="Saski C."/>
            <person name="Jenkins J."/>
            <person name="Podicheti R."/>
            <person name="Zhao M."/>
            <person name="Scheffler B.E."/>
            <person name="Stack J.C."/>
            <person name="Feltus F.A."/>
            <person name="Mustiga G.M."/>
            <person name="Amores F."/>
            <person name="Phillips W."/>
            <person name="Marelli J.P."/>
            <person name="May G.D."/>
            <person name="Shapiro H."/>
            <person name="Ma J."/>
            <person name="Bustamante C.D."/>
            <person name="Schnell R.J."/>
            <person name="Main D."/>
            <person name="Gilbert D."/>
            <person name="Parida L."/>
            <person name="Kuhn D.N."/>
        </authorList>
    </citation>
    <scope>NUCLEOTIDE SEQUENCE [LARGE SCALE GENOMIC DNA]</scope>
    <source>
        <strain evidence="3">cv. Matina 1-6</strain>
    </source>
</reference>
<dbReference type="InParanoid" id="A0A061GQH0"/>
<dbReference type="OMA" id="NDSTHPY"/>
<dbReference type="AlphaFoldDB" id="A0A061GQH0"/>
<dbReference type="PANTHER" id="PTHR37610:SF97">
    <property type="entry name" value="RETROTRANSPOSON GAG DOMAIN-CONTAINING PROTEIN"/>
    <property type="match status" value="1"/>
</dbReference>
<dbReference type="HOGENOM" id="CLU_071438_1_1_1"/>
<dbReference type="eggNOG" id="KOG0017">
    <property type="taxonomic scope" value="Eukaryota"/>
</dbReference>
<sequence>MVNRGDEEADKGNGNLVLTIVTSNNTVVDIKSPYYLHSSDHLGLIFVTHPLSETGENYFTWRCNFMNALQSKNKARFVDGSIPKLEISSPEFRDWVQCNAMILSWFINALSKELLAGAVHAKTTNEI</sequence>
<gene>
    <name evidence="2" type="ORF">TCM_038869</name>
</gene>
<organism evidence="2 3">
    <name type="scientific">Theobroma cacao</name>
    <name type="common">Cacao</name>
    <name type="synonym">Cocoa</name>
    <dbReference type="NCBI Taxonomy" id="3641"/>
    <lineage>
        <taxon>Eukaryota</taxon>
        <taxon>Viridiplantae</taxon>
        <taxon>Streptophyta</taxon>
        <taxon>Embryophyta</taxon>
        <taxon>Tracheophyta</taxon>
        <taxon>Spermatophyta</taxon>
        <taxon>Magnoliopsida</taxon>
        <taxon>eudicotyledons</taxon>
        <taxon>Gunneridae</taxon>
        <taxon>Pentapetalae</taxon>
        <taxon>rosids</taxon>
        <taxon>malvids</taxon>
        <taxon>Malvales</taxon>
        <taxon>Malvaceae</taxon>
        <taxon>Byttnerioideae</taxon>
        <taxon>Theobroma</taxon>
    </lineage>
</organism>
<evidence type="ECO:0000259" key="1">
    <source>
        <dbReference type="Pfam" id="PF14244"/>
    </source>
</evidence>
<feature type="domain" description="Retrotransposon Copia-like N-terminal" evidence="1">
    <location>
        <begin position="37"/>
        <end position="84"/>
    </location>
</feature>
<dbReference type="Proteomes" id="UP000026915">
    <property type="component" value="Chromosome 9"/>
</dbReference>
<evidence type="ECO:0000313" key="2">
    <source>
        <dbReference type="EMBL" id="EOY31746.1"/>
    </source>
</evidence>
<dbReference type="Gramene" id="EOY31746">
    <property type="protein sequence ID" value="EOY31746"/>
    <property type="gene ID" value="TCM_038869"/>
</dbReference>
<dbReference type="PANTHER" id="PTHR37610">
    <property type="entry name" value="CCHC-TYPE DOMAIN-CONTAINING PROTEIN"/>
    <property type="match status" value="1"/>
</dbReference>
<accession>A0A061GQH0</accession>
<evidence type="ECO:0000313" key="3">
    <source>
        <dbReference type="Proteomes" id="UP000026915"/>
    </source>
</evidence>
<name>A0A061GQH0_THECC</name>
<dbReference type="InterPro" id="IPR029472">
    <property type="entry name" value="Copia-like_N"/>
</dbReference>
<protein>
    <recommendedName>
        <fullName evidence="1">Retrotransposon Copia-like N-terminal domain-containing protein</fullName>
    </recommendedName>
</protein>